<evidence type="ECO:0000313" key="1">
    <source>
        <dbReference type="EMBL" id="SMB87399.1"/>
    </source>
</evidence>
<sequence length="144" mass="16591">MYLPHILYPLRLYSQLNDFLNTCRKRKTAIKQTAVLLRLVLNYEYTISFNTISSTQARMLFISPTHRIISVAFSSSVTPCFFAISFIRYSAILQAEASISARCSYSFPLVSRVKYSTRLCSLKYRCRNRPYFERGGLSSTVKQG</sequence>
<reference evidence="2" key="1">
    <citation type="submission" date="2017-04" db="EMBL/GenBank/DDBJ databases">
        <authorList>
            <person name="Varghese N."/>
            <person name="Submissions S."/>
        </authorList>
    </citation>
    <scope>NUCLEOTIDE SEQUENCE [LARGE SCALE GENOMIC DNA]</scope>
    <source>
        <strain evidence="2">DSM 20463</strain>
    </source>
</reference>
<evidence type="ECO:0000313" key="2">
    <source>
        <dbReference type="Proteomes" id="UP000192368"/>
    </source>
</evidence>
<gene>
    <name evidence="1" type="ORF">SAMN00017477_1133</name>
</gene>
<dbReference type="Proteomes" id="UP000192368">
    <property type="component" value="Unassembled WGS sequence"/>
</dbReference>
<keyword evidence="2" id="KW-1185">Reference proteome</keyword>
<organism evidence="1 2">
    <name type="scientific">Peptoniphilus asaccharolyticus DSM 20463</name>
    <dbReference type="NCBI Taxonomy" id="573058"/>
    <lineage>
        <taxon>Bacteria</taxon>
        <taxon>Bacillati</taxon>
        <taxon>Bacillota</taxon>
        <taxon>Tissierellia</taxon>
        <taxon>Tissierellales</taxon>
        <taxon>Peptoniphilaceae</taxon>
        <taxon>Peptoniphilus</taxon>
    </lineage>
</organism>
<name>A0A1W1V1Y4_PEPAS</name>
<dbReference type="AlphaFoldDB" id="A0A1W1V1Y4"/>
<accession>A0A1W1V1Y4</accession>
<protein>
    <submittedName>
        <fullName evidence="1">Uncharacterized protein</fullName>
    </submittedName>
</protein>
<proteinExistence type="predicted"/>
<dbReference type="EMBL" id="FWWR01000009">
    <property type="protein sequence ID" value="SMB87399.1"/>
    <property type="molecule type" value="Genomic_DNA"/>
</dbReference>